<keyword evidence="5 8" id="KW-0687">Ribonucleoprotein</keyword>
<comment type="function">
    <text evidence="8">One of two assembly initiator proteins, it binds directly to the 5'-end of the 23S rRNA, where it nucleates assembly of the 50S subunit.</text>
</comment>
<comment type="similarity">
    <text evidence="1 8 9">Belongs to the universal ribosomal protein uL24 family.</text>
</comment>
<dbReference type="PANTHER" id="PTHR12903">
    <property type="entry name" value="MITOCHONDRIAL RIBOSOMAL PROTEIN L24"/>
    <property type="match status" value="1"/>
</dbReference>
<dbReference type="InterPro" id="IPR005824">
    <property type="entry name" value="KOW"/>
</dbReference>
<reference evidence="11 12" key="1">
    <citation type="journal article" date="2014" name="Int. J. Syst. Evol. Microbiol.">
        <title>Complete genome sequence of Corynebacterium casei LMG S-19264T (=DSM 44701T), isolated from a smear-ripened cheese.</title>
        <authorList>
            <consortium name="US DOE Joint Genome Institute (JGI-PGF)"/>
            <person name="Walter F."/>
            <person name="Albersmeier A."/>
            <person name="Kalinowski J."/>
            <person name="Ruckert C."/>
        </authorList>
    </citation>
    <scope>NUCLEOTIDE SEQUENCE [LARGE SCALE GENOMIC DNA]</scope>
    <source>
        <strain evidence="11 12">KCTC 23968</strain>
    </source>
</reference>
<evidence type="ECO:0000256" key="4">
    <source>
        <dbReference type="ARBA" id="ARBA00022980"/>
    </source>
</evidence>
<dbReference type="Pfam" id="PF00467">
    <property type="entry name" value="KOW"/>
    <property type="match status" value="1"/>
</dbReference>
<feature type="domain" description="KOW" evidence="10">
    <location>
        <begin position="4"/>
        <end position="31"/>
    </location>
</feature>
<evidence type="ECO:0000313" key="12">
    <source>
        <dbReference type="Proteomes" id="UP000600865"/>
    </source>
</evidence>
<dbReference type="Gene3D" id="2.30.30.30">
    <property type="match status" value="1"/>
</dbReference>
<evidence type="ECO:0000256" key="5">
    <source>
        <dbReference type="ARBA" id="ARBA00023274"/>
    </source>
</evidence>
<dbReference type="GO" id="GO:0003735">
    <property type="term" value="F:structural constituent of ribosome"/>
    <property type="evidence" value="ECO:0007669"/>
    <property type="project" value="InterPro"/>
</dbReference>
<keyword evidence="4 8" id="KW-0689">Ribosomal protein</keyword>
<evidence type="ECO:0000256" key="9">
    <source>
        <dbReference type="RuleBase" id="RU003477"/>
    </source>
</evidence>
<dbReference type="SUPFAM" id="SSF50104">
    <property type="entry name" value="Translation proteins SH3-like domain"/>
    <property type="match status" value="1"/>
</dbReference>
<evidence type="ECO:0000256" key="7">
    <source>
        <dbReference type="ARBA" id="ARBA00058688"/>
    </source>
</evidence>
<evidence type="ECO:0000256" key="3">
    <source>
        <dbReference type="ARBA" id="ARBA00022884"/>
    </source>
</evidence>
<dbReference type="RefSeq" id="WP_189579669.1">
    <property type="nucleotide sequence ID" value="NZ_BMYV01000001.1"/>
</dbReference>
<gene>
    <name evidence="8 11" type="primary">rplX</name>
    <name evidence="11" type="ORF">GCM10011309_00130</name>
</gene>
<dbReference type="InterPro" id="IPR057264">
    <property type="entry name" value="Ribosomal_uL24_C"/>
</dbReference>
<accession>A0A918K921</accession>
<evidence type="ECO:0000256" key="1">
    <source>
        <dbReference type="ARBA" id="ARBA00010618"/>
    </source>
</evidence>
<protein>
    <recommendedName>
        <fullName evidence="6 8">Large ribosomal subunit protein uL24</fullName>
    </recommendedName>
</protein>
<keyword evidence="2 8" id="KW-0699">rRNA-binding</keyword>
<dbReference type="InterPro" id="IPR008991">
    <property type="entry name" value="Translation_prot_SH3-like_sf"/>
</dbReference>
<dbReference type="GO" id="GO:0006412">
    <property type="term" value="P:translation"/>
    <property type="evidence" value="ECO:0007669"/>
    <property type="project" value="UniProtKB-UniRule"/>
</dbReference>
<comment type="caution">
    <text evidence="11">The sequence shown here is derived from an EMBL/GenBank/DDBJ whole genome shotgun (WGS) entry which is preliminary data.</text>
</comment>
<dbReference type="EMBL" id="BMYV01000001">
    <property type="protein sequence ID" value="GGX55498.1"/>
    <property type="molecule type" value="Genomic_DNA"/>
</dbReference>
<dbReference type="InterPro" id="IPR014722">
    <property type="entry name" value="Rib_uL2_dom2"/>
</dbReference>
<evidence type="ECO:0000259" key="10">
    <source>
        <dbReference type="SMART" id="SM00739"/>
    </source>
</evidence>
<sequence>MAAKIKKGDYVVVLSGGDKGRKGEVLKVLPKEERVVVKGVRLVKRHVKPSQAEPEGGIKSFEAPIHVSNVAHIDPKDNVATRVGFKVLKDGKKVRVAKKSGEVIDG</sequence>
<dbReference type="CDD" id="cd06089">
    <property type="entry name" value="KOW_RPL26"/>
    <property type="match status" value="1"/>
</dbReference>
<dbReference type="Proteomes" id="UP000600865">
    <property type="component" value="Unassembled WGS sequence"/>
</dbReference>
<name>A0A918K921_9PROT</name>
<dbReference type="NCBIfam" id="TIGR01079">
    <property type="entry name" value="rplX_bact"/>
    <property type="match status" value="1"/>
</dbReference>
<dbReference type="InterPro" id="IPR005825">
    <property type="entry name" value="Ribosomal_uL24_CS"/>
</dbReference>
<keyword evidence="3 8" id="KW-0694">RNA-binding</keyword>
<dbReference type="SMART" id="SM00739">
    <property type="entry name" value="KOW"/>
    <property type="match status" value="1"/>
</dbReference>
<dbReference type="Pfam" id="PF17136">
    <property type="entry name" value="ribosomal_L24"/>
    <property type="match status" value="1"/>
</dbReference>
<evidence type="ECO:0000256" key="8">
    <source>
        <dbReference type="HAMAP-Rule" id="MF_01326"/>
    </source>
</evidence>
<evidence type="ECO:0000256" key="6">
    <source>
        <dbReference type="ARBA" id="ARBA00035206"/>
    </source>
</evidence>
<organism evidence="11 12">
    <name type="scientific">Litorimonas cladophorae</name>
    <dbReference type="NCBI Taxonomy" id="1220491"/>
    <lineage>
        <taxon>Bacteria</taxon>
        <taxon>Pseudomonadati</taxon>
        <taxon>Pseudomonadota</taxon>
        <taxon>Alphaproteobacteria</taxon>
        <taxon>Maricaulales</taxon>
        <taxon>Robiginitomaculaceae</taxon>
    </lineage>
</organism>
<dbReference type="GO" id="GO:1990904">
    <property type="term" value="C:ribonucleoprotein complex"/>
    <property type="evidence" value="ECO:0007669"/>
    <property type="project" value="UniProtKB-KW"/>
</dbReference>
<proteinExistence type="inferred from homology"/>
<dbReference type="PROSITE" id="PS01108">
    <property type="entry name" value="RIBOSOMAL_L24"/>
    <property type="match status" value="1"/>
</dbReference>
<dbReference type="InterPro" id="IPR003256">
    <property type="entry name" value="Ribosomal_uL24"/>
</dbReference>
<evidence type="ECO:0000313" key="11">
    <source>
        <dbReference type="EMBL" id="GGX55498.1"/>
    </source>
</evidence>
<dbReference type="GO" id="GO:0019843">
    <property type="term" value="F:rRNA binding"/>
    <property type="evidence" value="ECO:0007669"/>
    <property type="project" value="UniProtKB-UniRule"/>
</dbReference>
<comment type="subunit">
    <text evidence="8">Part of the 50S ribosomal subunit.</text>
</comment>
<comment type="function">
    <text evidence="7 8">One of the proteins that surrounds the polypeptide exit tunnel on the outside of the subunit.</text>
</comment>
<dbReference type="HAMAP" id="MF_01326_B">
    <property type="entry name" value="Ribosomal_uL24_B"/>
    <property type="match status" value="1"/>
</dbReference>
<dbReference type="GO" id="GO:0005840">
    <property type="term" value="C:ribosome"/>
    <property type="evidence" value="ECO:0007669"/>
    <property type="project" value="UniProtKB-KW"/>
</dbReference>
<keyword evidence="12" id="KW-1185">Reference proteome</keyword>
<dbReference type="AlphaFoldDB" id="A0A918K921"/>
<dbReference type="FunFam" id="2.30.30.30:FF:000004">
    <property type="entry name" value="50S ribosomal protein L24"/>
    <property type="match status" value="1"/>
</dbReference>
<dbReference type="InterPro" id="IPR041988">
    <property type="entry name" value="Ribosomal_uL24_KOW"/>
</dbReference>
<evidence type="ECO:0000256" key="2">
    <source>
        <dbReference type="ARBA" id="ARBA00022730"/>
    </source>
</evidence>